<keyword evidence="1" id="KW-0675">Receptor</keyword>
<gene>
    <name evidence="1" type="ORF">JLBYU43_185</name>
</gene>
<keyword evidence="2" id="KW-1185">Reference proteome</keyword>
<organism evidence="1 2">
    <name type="scientific">Escherichia phage JLBYU43</name>
    <dbReference type="NCBI Taxonomy" id="2894751"/>
    <lineage>
        <taxon>Viruses</taxon>
        <taxon>Duplodnaviria</taxon>
        <taxon>Heunggongvirae</taxon>
        <taxon>Uroviricota</taxon>
        <taxon>Caudoviricetes</taxon>
        <taxon>Demerecviridae</taxon>
        <taxon>Markadamsvirinae</taxon>
        <taxon>Tequintavirus</taxon>
        <taxon>Tequintavirus JLBYU43</taxon>
    </lineage>
</organism>
<proteinExistence type="predicted"/>
<accession>A0AAE8YWV2</accession>
<name>A0AAE8YWV2_9CAUD</name>
<protein>
    <submittedName>
        <fullName evidence="1">Receptor blocking protein</fullName>
    </submittedName>
</protein>
<dbReference type="Proteomes" id="UP000828081">
    <property type="component" value="Segment"/>
</dbReference>
<evidence type="ECO:0000313" key="1">
    <source>
        <dbReference type="EMBL" id="UGO55634.1"/>
    </source>
</evidence>
<evidence type="ECO:0000313" key="2">
    <source>
        <dbReference type="Proteomes" id="UP000828081"/>
    </source>
</evidence>
<reference evidence="1" key="1">
    <citation type="submission" date="2021-09" db="EMBL/GenBank/DDBJ databases">
        <authorList>
            <person name="Lewis J.M."/>
            <person name="Day E.R."/>
            <person name="Fugal B.O."/>
            <person name="Hill A.M."/>
            <person name="Janda K.E."/>
            <person name="Kotter D.B."/>
            <person name="McCleary W.R."/>
        </authorList>
    </citation>
    <scope>NUCLEOTIDE SEQUENCE</scope>
</reference>
<sequence length="47" mass="5370">MMGTSFLLEESGFDEVMDLIGTVVMVRAIARVFQIPGLQEKQRDVRR</sequence>
<dbReference type="EMBL" id="OK272477">
    <property type="protein sequence ID" value="UGO55634.1"/>
    <property type="molecule type" value="Genomic_DNA"/>
</dbReference>